<reference evidence="1 2" key="1">
    <citation type="submission" date="2017-06" db="EMBL/GenBank/DDBJ databases">
        <authorList>
            <person name="Varghese N."/>
            <person name="Submissions S."/>
        </authorList>
    </citation>
    <scope>NUCLEOTIDE SEQUENCE [LARGE SCALE GENOMIC DNA]</scope>
    <source>
        <strain evidence="1 2">DSM 26989</strain>
    </source>
</reference>
<gene>
    <name evidence="1" type="ORF">SAMN06265364_11146</name>
</gene>
<name>A0AA94IUK2_9BACT</name>
<dbReference type="EMBL" id="FZNZ01000011">
    <property type="protein sequence ID" value="SNR79800.1"/>
    <property type="molecule type" value="Genomic_DNA"/>
</dbReference>
<evidence type="ECO:0000313" key="2">
    <source>
        <dbReference type="Proteomes" id="UP000198427"/>
    </source>
</evidence>
<keyword evidence="2" id="KW-1185">Reference proteome</keyword>
<evidence type="ECO:0000313" key="1">
    <source>
        <dbReference type="EMBL" id="SNR79800.1"/>
    </source>
</evidence>
<comment type="caution">
    <text evidence="1">The sequence shown here is derived from an EMBL/GenBank/DDBJ whole genome shotgun (WGS) entry which is preliminary data.</text>
</comment>
<organism evidence="1 2">
    <name type="scientific">Prevotella jejuni</name>
    <dbReference type="NCBI Taxonomy" id="1177574"/>
    <lineage>
        <taxon>Bacteria</taxon>
        <taxon>Pseudomonadati</taxon>
        <taxon>Bacteroidota</taxon>
        <taxon>Bacteroidia</taxon>
        <taxon>Bacteroidales</taxon>
        <taxon>Prevotellaceae</taxon>
        <taxon>Prevotella</taxon>
    </lineage>
</organism>
<dbReference type="AlphaFoldDB" id="A0AA94IUK2"/>
<accession>A0AA94IUK2</accession>
<dbReference type="Proteomes" id="UP000198427">
    <property type="component" value="Unassembled WGS sequence"/>
</dbReference>
<protein>
    <submittedName>
        <fullName evidence="1">Uncharacterized protein</fullName>
    </submittedName>
</protein>
<sequence>MNSYWSSNIKRYEEYYIHFIDASHKGGTLLKQIRAMVGFGQRK</sequence>
<proteinExistence type="predicted"/>